<evidence type="ECO:0000313" key="2">
    <source>
        <dbReference type="EMBL" id="GIJ64820.1"/>
    </source>
</evidence>
<keyword evidence="3" id="KW-1185">Reference proteome</keyword>
<feature type="compositionally biased region" description="Polar residues" evidence="1">
    <location>
        <begin position="1"/>
        <end position="19"/>
    </location>
</feature>
<dbReference type="EMBL" id="BOPG01000130">
    <property type="protein sequence ID" value="GIJ64820.1"/>
    <property type="molecule type" value="Genomic_DNA"/>
</dbReference>
<protein>
    <submittedName>
        <fullName evidence="2">Uncharacterized protein</fullName>
    </submittedName>
</protein>
<name>A0A8J3ZNR8_9ACTN</name>
<dbReference type="AlphaFoldDB" id="A0A8J3ZNR8"/>
<accession>A0A8J3ZNR8</accession>
<gene>
    <name evidence="2" type="ORF">Vau01_123360</name>
</gene>
<reference evidence="2" key="1">
    <citation type="submission" date="2021-01" db="EMBL/GenBank/DDBJ databases">
        <title>Whole genome shotgun sequence of Virgisporangium aurantiacum NBRC 16421.</title>
        <authorList>
            <person name="Komaki H."/>
            <person name="Tamura T."/>
        </authorList>
    </citation>
    <scope>NUCLEOTIDE SEQUENCE</scope>
    <source>
        <strain evidence="2">NBRC 16421</strain>
    </source>
</reference>
<evidence type="ECO:0000313" key="3">
    <source>
        <dbReference type="Proteomes" id="UP000612585"/>
    </source>
</evidence>
<sequence>MSNAKTAKTPNPRLSSAFSGSMPPPHVGRPVNVLRYAIIIEAVPYGQSVEQFASIRGTPQ</sequence>
<proteinExistence type="predicted"/>
<feature type="region of interest" description="Disordered" evidence="1">
    <location>
        <begin position="1"/>
        <end position="24"/>
    </location>
</feature>
<dbReference type="Proteomes" id="UP000612585">
    <property type="component" value="Unassembled WGS sequence"/>
</dbReference>
<evidence type="ECO:0000256" key="1">
    <source>
        <dbReference type="SAM" id="MobiDB-lite"/>
    </source>
</evidence>
<organism evidence="2 3">
    <name type="scientific">Virgisporangium aurantiacum</name>
    <dbReference type="NCBI Taxonomy" id="175570"/>
    <lineage>
        <taxon>Bacteria</taxon>
        <taxon>Bacillati</taxon>
        <taxon>Actinomycetota</taxon>
        <taxon>Actinomycetes</taxon>
        <taxon>Micromonosporales</taxon>
        <taxon>Micromonosporaceae</taxon>
        <taxon>Virgisporangium</taxon>
    </lineage>
</organism>
<comment type="caution">
    <text evidence="2">The sequence shown here is derived from an EMBL/GenBank/DDBJ whole genome shotgun (WGS) entry which is preliminary data.</text>
</comment>